<feature type="transmembrane region" description="Helical" evidence="1">
    <location>
        <begin position="211"/>
        <end position="229"/>
    </location>
</feature>
<dbReference type="Proteomes" id="UP000269352">
    <property type="component" value="Unassembled WGS sequence"/>
</dbReference>
<feature type="transmembrane region" description="Helical" evidence="1">
    <location>
        <begin position="182"/>
        <end position="199"/>
    </location>
</feature>
<keyword evidence="1" id="KW-0812">Transmembrane</keyword>
<feature type="transmembrane region" description="Helical" evidence="1">
    <location>
        <begin position="80"/>
        <end position="97"/>
    </location>
</feature>
<sequence length="524" mass="55585">MNKVLLEKISEAFSSVLPITAIVLIASIILVPMPGSVILMFLCGAALLIIGMGFFTLGADMAMTPMGEGIGAQLTKMSNLILALCVSFIMGVIITIAEPDLMVLALQLEQALGIWVLIVTVGVGVGVFLAIAVLRVLAGVPLRTLLWFFYLITFGVAVYMFATGNDAFIPVSFDSGGVTTGPITVPFMLAMCVGVASLLGDKGSQEDSFGFVALCSIGPILAVLMLGLINNITHVNAGELINVPVLAAYTDRDIALAFLEKFPHMVREVSTALAAILVCFTAFQLITRRYQKHQLLRITVGFVYTFIGLVMFLTGVNVGFIPVGHFFGSELAGSNLKWMLVPIGVLIGYFIVTAEPAVHVLNKQVEDVTQGAITRKMMYTGLAVGMALALGITMIRIITGLPIMFILIPGYAFALLLAFFVPPIFTGIAFDSGGVCSGPMTSTFLLPLALGACAGVGGDMMRDAFGIVAMVAMTPLIVIQLMGLIYKQKQKQAAVLKEKHAAVLAALTPAEIGHITIYEEAAYG</sequence>
<dbReference type="EMBL" id="BGZN01000028">
    <property type="protein sequence ID" value="GBR74066.1"/>
    <property type="molecule type" value="Genomic_DNA"/>
</dbReference>
<protein>
    <submittedName>
        <fullName evidence="2">Protein DUF1538</fullName>
    </submittedName>
</protein>
<comment type="caution">
    <text evidence="2">The sequence shown here is derived from an EMBL/GenBank/DDBJ whole genome shotgun (WGS) entry which is preliminary data.</text>
</comment>
<feature type="transmembrane region" description="Helical" evidence="1">
    <location>
        <begin position="37"/>
        <end position="59"/>
    </location>
</feature>
<keyword evidence="3" id="KW-1185">Reference proteome</keyword>
<gene>
    <name evidence="2" type="ORF">NO1_1300</name>
</gene>
<feature type="transmembrane region" description="Helical" evidence="1">
    <location>
        <begin position="464"/>
        <end position="486"/>
    </location>
</feature>
<proteinExistence type="predicted"/>
<keyword evidence="1" id="KW-1133">Transmembrane helix</keyword>
<feature type="transmembrane region" description="Helical" evidence="1">
    <location>
        <begin position="144"/>
        <end position="162"/>
    </location>
</feature>
<feature type="transmembrane region" description="Helical" evidence="1">
    <location>
        <begin position="269"/>
        <end position="286"/>
    </location>
</feature>
<name>A0A388TCH6_TERA1</name>
<feature type="transmembrane region" description="Helical" evidence="1">
    <location>
        <begin position="411"/>
        <end position="430"/>
    </location>
</feature>
<evidence type="ECO:0000313" key="2">
    <source>
        <dbReference type="EMBL" id="GBR74066.1"/>
    </source>
</evidence>
<keyword evidence="1" id="KW-0472">Membrane</keyword>
<dbReference type="Pfam" id="PF07556">
    <property type="entry name" value="DUF1538"/>
    <property type="match status" value="2"/>
</dbReference>
<accession>A0A388TCH6</accession>
<feature type="transmembrane region" description="Helical" evidence="1">
    <location>
        <begin position="382"/>
        <end position="405"/>
    </location>
</feature>
<evidence type="ECO:0000256" key="1">
    <source>
        <dbReference type="SAM" id="Phobius"/>
    </source>
</evidence>
<dbReference type="InterPro" id="IPR011435">
    <property type="entry name" value="UmpAB"/>
</dbReference>
<organism evidence="2 3">
    <name type="scientific">Termititenax aidoneus</name>
    <dbReference type="NCBI Taxonomy" id="2218524"/>
    <lineage>
        <taxon>Bacteria</taxon>
        <taxon>Bacillati</taxon>
        <taxon>Candidatus Margulisiibacteriota</taxon>
        <taxon>Candidatus Termititenacia</taxon>
        <taxon>Candidatus Termititenacales</taxon>
        <taxon>Candidatus Termititenacaceae</taxon>
        <taxon>Candidatus Termititenax</taxon>
    </lineage>
</organism>
<feature type="transmembrane region" description="Helical" evidence="1">
    <location>
        <begin position="12"/>
        <end position="31"/>
    </location>
</feature>
<feature type="transmembrane region" description="Helical" evidence="1">
    <location>
        <begin position="340"/>
        <end position="361"/>
    </location>
</feature>
<evidence type="ECO:0000313" key="3">
    <source>
        <dbReference type="Proteomes" id="UP000269352"/>
    </source>
</evidence>
<feature type="transmembrane region" description="Helical" evidence="1">
    <location>
        <begin position="298"/>
        <end position="320"/>
    </location>
</feature>
<feature type="transmembrane region" description="Helical" evidence="1">
    <location>
        <begin position="442"/>
        <end position="458"/>
    </location>
</feature>
<dbReference type="AlphaFoldDB" id="A0A388TCH6"/>
<reference evidence="2 3" key="1">
    <citation type="journal article" date="2019" name="ISME J.">
        <title>Genome analyses of uncultured TG2/ZB3 bacteria in 'Margulisbacteria' specifically attached to ectosymbiotic spirochetes of protists in the termite gut.</title>
        <authorList>
            <person name="Utami Y.D."/>
            <person name="Kuwahara H."/>
            <person name="Igai K."/>
            <person name="Murakami T."/>
            <person name="Sugaya K."/>
            <person name="Morikawa T."/>
            <person name="Nagura Y."/>
            <person name="Yuki M."/>
            <person name="Deevong P."/>
            <person name="Inoue T."/>
            <person name="Kihara K."/>
            <person name="Lo N."/>
            <person name="Yamada A."/>
            <person name="Ohkuma M."/>
            <person name="Hongoh Y."/>
        </authorList>
    </citation>
    <scope>NUCLEOTIDE SEQUENCE [LARGE SCALE GENOMIC DNA]</scope>
    <source>
        <strain evidence="2">NkOx7-01</strain>
    </source>
</reference>
<feature type="transmembrane region" description="Helical" evidence="1">
    <location>
        <begin position="112"/>
        <end position="137"/>
    </location>
</feature>